<dbReference type="OrthoDB" id="2046835at2"/>
<evidence type="ECO:0000256" key="1">
    <source>
        <dbReference type="ARBA" id="ARBA00010641"/>
    </source>
</evidence>
<organism evidence="8 9">
    <name type="scientific">Kibdelosporangium aridum</name>
    <dbReference type="NCBI Taxonomy" id="2030"/>
    <lineage>
        <taxon>Bacteria</taxon>
        <taxon>Bacillati</taxon>
        <taxon>Actinomycetota</taxon>
        <taxon>Actinomycetes</taxon>
        <taxon>Pseudonocardiales</taxon>
        <taxon>Pseudonocardiaceae</taxon>
        <taxon>Kibdelosporangium</taxon>
    </lineage>
</organism>
<feature type="domain" description="RNA polymerase sigma factor 70 region 4 type 2" evidence="7">
    <location>
        <begin position="110"/>
        <end position="162"/>
    </location>
</feature>
<keyword evidence="3" id="KW-0731">Sigma factor</keyword>
<evidence type="ECO:0000256" key="3">
    <source>
        <dbReference type="ARBA" id="ARBA00023082"/>
    </source>
</evidence>
<dbReference type="AlphaFoldDB" id="A0A428Z6H3"/>
<feature type="domain" description="RNA polymerase sigma-70 region 2" evidence="6">
    <location>
        <begin position="25"/>
        <end position="85"/>
    </location>
</feature>
<dbReference type="PANTHER" id="PTHR43133:SF50">
    <property type="entry name" value="ECF RNA POLYMERASE SIGMA FACTOR SIGM"/>
    <property type="match status" value="1"/>
</dbReference>
<dbReference type="Gene3D" id="1.10.10.10">
    <property type="entry name" value="Winged helix-like DNA-binding domain superfamily/Winged helix DNA-binding domain"/>
    <property type="match status" value="1"/>
</dbReference>
<comment type="caution">
    <text evidence="8">The sequence shown here is derived from an EMBL/GenBank/DDBJ whole genome shotgun (WGS) entry which is preliminary data.</text>
</comment>
<dbReference type="NCBIfam" id="TIGR02983">
    <property type="entry name" value="SigE-fam_strep"/>
    <property type="match status" value="1"/>
</dbReference>
<evidence type="ECO:0000256" key="5">
    <source>
        <dbReference type="ARBA" id="ARBA00023163"/>
    </source>
</evidence>
<evidence type="ECO:0000313" key="8">
    <source>
        <dbReference type="EMBL" id="RSM82789.1"/>
    </source>
</evidence>
<reference evidence="8 9" key="1">
    <citation type="submission" date="2018-05" db="EMBL/GenBank/DDBJ databases">
        <title>Evolution of GPA BGCs.</title>
        <authorList>
            <person name="Waglechner N."/>
            <person name="Wright G.D."/>
        </authorList>
    </citation>
    <scope>NUCLEOTIDE SEQUENCE [LARGE SCALE GENOMIC DNA]</scope>
    <source>
        <strain evidence="8 9">A82846</strain>
    </source>
</reference>
<keyword evidence="5" id="KW-0804">Transcription</keyword>
<dbReference type="CDD" id="cd06171">
    <property type="entry name" value="Sigma70_r4"/>
    <property type="match status" value="1"/>
</dbReference>
<dbReference type="InterPro" id="IPR036388">
    <property type="entry name" value="WH-like_DNA-bd_sf"/>
</dbReference>
<evidence type="ECO:0000259" key="7">
    <source>
        <dbReference type="Pfam" id="PF08281"/>
    </source>
</evidence>
<dbReference type="Pfam" id="PF04542">
    <property type="entry name" value="Sigma70_r2"/>
    <property type="match status" value="1"/>
</dbReference>
<dbReference type="InterPro" id="IPR013325">
    <property type="entry name" value="RNA_pol_sigma_r2"/>
</dbReference>
<dbReference type="PANTHER" id="PTHR43133">
    <property type="entry name" value="RNA POLYMERASE ECF-TYPE SIGMA FACTO"/>
    <property type="match status" value="1"/>
</dbReference>
<evidence type="ECO:0000256" key="4">
    <source>
        <dbReference type="ARBA" id="ARBA00023125"/>
    </source>
</evidence>
<dbReference type="InterPro" id="IPR014325">
    <property type="entry name" value="RNA_pol_sigma-E_actinobac"/>
</dbReference>
<gene>
    <name evidence="8" type="ORF">DMH04_24560</name>
</gene>
<dbReference type="NCBIfam" id="TIGR02937">
    <property type="entry name" value="sigma70-ECF"/>
    <property type="match status" value="1"/>
</dbReference>
<dbReference type="Pfam" id="PF08281">
    <property type="entry name" value="Sigma70_r4_2"/>
    <property type="match status" value="1"/>
</dbReference>
<dbReference type="GO" id="GO:0016987">
    <property type="term" value="F:sigma factor activity"/>
    <property type="evidence" value="ECO:0007669"/>
    <property type="project" value="UniProtKB-KW"/>
</dbReference>
<dbReference type="GO" id="GO:0003677">
    <property type="term" value="F:DNA binding"/>
    <property type="evidence" value="ECO:0007669"/>
    <property type="project" value="UniProtKB-KW"/>
</dbReference>
<dbReference type="Proteomes" id="UP000287547">
    <property type="component" value="Unassembled WGS sequence"/>
</dbReference>
<sequence length="174" mass="19233">MPVEGGDRVADKGDFEHFVASRSGVLLRTAYLLCAGDRGAAEDLLQDVLERMYPKWRRIKGAPEAYARAALANASVNRWRRRSRRVTETPLTDMSHAAVSGPENEVVTRDEVVRALGVLPERMRAVLVLRFYDDLSEADTAAAMGCSVGTVKSQTSRGLDRLREVLDESLGSKR</sequence>
<accession>A0A428Z6H3</accession>
<keyword evidence="4" id="KW-0238">DNA-binding</keyword>
<dbReference type="InterPro" id="IPR013249">
    <property type="entry name" value="RNA_pol_sigma70_r4_t2"/>
</dbReference>
<dbReference type="InterPro" id="IPR013324">
    <property type="entry name" value="RNA_pol_sigma_r3/r4-like"/>
</dbReference>
<dbReference type="InterPro" id="IPR014284">
    <property type="entry name" value="RNA_pol_sigma-70_dom"/>
</dbReference>
<keyword evidence="2" id="KW-0805">Transcription regulation</keyword>
<comment type="similarity">
    <text evidence="1">Belongs to the sigma-70 factor family. ECF subfamily.</text>
</comment>
<dbReference type="GO" id="GO:0006352">
    <property type="term" value="P:DNA-templated transcription initiation"/>
    <property type="evidence" value="ECO:0007669"/>
    <property type="project" value="InterPro"/>
</dbReference>
<proteinExistence type="inferred from homology"/>
<dbReference type="SUPFAM" id="SSF88659">
    <property type="entry name" value="Sigma3 and sigma4 domains of RNA polymerase sigma factors"/>
    <property type="match status" value="1"/>
</dbReference>
<dbReference type="InterPro" id="IPR007627">
    <property type="entry name" value="RNA_pol_sigma70_r2"/>
</dbReference>
<evidence type="ECO:0000256" key="2">
    <source>
        <dbReference type="ARBA" id="ARBA00023015"/>
    </source>
</evidence>
<evidence type="ECO:0000259" key="6">
    <source>
        <dbReference type="Pfam" id="PF04542"/>
    </source>
</evidence>
<dbReference type="SUPFAM" id="SSF88946">
    <property type="entry name" value="Sigma2 domain of RNA polymerase sigma factors"/>
    <property type="match status" value="1"/>
</dbReference>
<dbReference type="EMBL" id="QHKI01000021">
    <property type="protein sequence ID" value="RSM82789.1"/>
    <property type="molecule type" value="Genomic_DNA"/>
</dbReference>
<name>A0A428Z6H3_KIBAR</name>
<evidence type="ECO:0000313" key="9">
    <source>
        <dbReference type="Proteomes" id="UP000287547"/>
    </source>
</evidence>
<protein>
    <submittedName>
        <fullName evidence="8">E family RNA polymerase sigma-70 factor</fullName>
    </submittedName>
</protein>
<dbReference type="Gene3D" id="1.10.1740.10">
    <property type="match status" value="1"/>
</dbReference>
<dbReference type="InterPro" id="IPR039425">
    <property type="entry name" value="RNA_pol_sigma-70-like"/>
</dbReference>